<dbReference type="InterPro" id="IPR004481">
    <property type="entry name" value="K/Na/Ca-exchanger"/>
</dbReference>
<feature type="transmembrane region" description="Helical" evidence="5">
    <location>
        <begin position="130"/>
        <end position="148"/>
    </location>
</feature>
<dbReference type="PANTHER" id="PTHR10846">
    <property type="entry name" value="SODIUM/POTASSIUM/CALCIUM EXCHANGER"/>
    <property type="match status" value="1"/>
</dbReference>
<keyword evidence="8" id="KW-1185">Reference proteome</keyword>
<gene>
    <name evidence="7" type="ORF">ISALK_14405</name>
</gene>
<name>A0AA43XNS5_9CLOT</name>
<evidence type="ECO:0000313" key="7">
    <source>
        <dbReference type="EMBL" id="NBG89674.1"/>
    </source>
</evidence>
<reference evidence="7 8" key="1">
    <citation type="submission" date="2019-04" db="EMBL/GenBank/DDBJ databases">
        <title>Isachenkonia alkalipeptolytica gen. nov. sp. nov. a new anaerobic, alkiliphilic organothrophic bacterium capable to reduce synthesized ferrihydrite isolated from a soda lake.</title>
        <authorList>
            <person name="Toshchakov S.V."/>
            <person name="Zavarzina D.G."/>
            <person name="Zhilina T.N."/>
            <person name="Kostrikina N.A."/>
            <person name="Kublanov I.V."/>
        </authorList>
    </citation>
    <scope>NUCLEOTIDE SEQUENCE [LARGE SCALE GENOMIC DNA]</scope>
    <source>
        <strain evidence="7 8">Z-1701</strain>
    </source>
</reference>
<sequence>MDYWPFFWFILGLLLIIKGSDWFVEGAVWIARALKVSDIMIGATLVSLCTTLPEAMVSTNSALKGNTDMAMGNVLGSIAFNSGVVLAIILIFTQPKIRYAKNLKKNSKELLFLIGAVFLLGLVFGEIHRFAGILLLIYLGVYLLRNVVEARRIQREERLERETGEPEKAKKVKPGKKEVLHSVLIFTLGLGMTVLGAELLVNNGEIIAQRLGVPDLIIGLTMTSVGTSLPELVTAISAIRKKAQDLSVGNIMGANILNIILVIGIMATIEPVTMNLSILSFHLPFALFITVTIMIFVHSRKKQLTKNMGRSLLGFYGIYLAGILLTTL</sequence>
<dbReference type="InterPro" id="IPR004837">
    <property type="entry name" value="NaCa_Exmemb"/>
</dbReference>
<dbReference type="GO" id="GO:0006874">
    <property type="term" value="P:intracellular calcium ion homeostasis"/>
    <property type="evidence" value="ECO:0007669"/>
    <property type="project" value="TreeGrafter"/>
</dbReference>
<dbReference type="GO" id="GO:0005262">
    <property type="term" value="F:calcium channel activity"/>
    <property type="evidence" value="ECO:0007669"/>
    <property type="project" value="TreeGrafter"/>
</dbReference>
<feature type="transmembrane region" description="Helical" evidence="5">
    <location>
        <begin position="6"/>
        <end position="24"/>
    </location>
</feature>
<dbReference type="GO" id="GO:0005886">
    <property type="term" value="C:plasma membrane"/>
    <property type="evidence" value="ECO:0007669"/>
    <property type="project" value="TreeGrafter"/>
</dbReference>
<feature type="transmembrane region" description="Helical" evidence="5">
    <location>
        <begin position="217"/>
        <end position="239"/>
    </location>
</feature>
<feature type="domain" description="Sodium/calcium exchanger membrane region" evidence="6">
    <location>
        <begin position="181"/>
        <end position="322"/>
    </location>
</feature>
<dbReference type="Proteomes" id="UP000449710">
    <property type="component" value="Unassembled WGS sequence"/>
</dbReference>
<dbReference type="Gene3D" id="1.20.1420.30">
    <property type="entry name" value="NCX, central ion-binding region"/>
    <property type="match status" value="1"/>
</dbReference>
<keyword evidence="4 5" id="KW-0472">Membrane</keyword>
<dbReference type="AlphaFoldDB" id="A0AA43XNS5"/>
<evidence type="ECO:0000256" key="1">
    <source>
        <dbReference type="ARBA" id="ARBA00004141"/>
    </source>
</evidence>
<feature type="transmembrane region" description="Helical" evidence="5">
    <location>
        <begin position="36"/>
        <end position="53"/>
    </location>
</feature>
<comment type="subcellular location">
    <subcellularLocation>
        <location evidence="1">Membrane</location>
        <topology evidence="1">Multi-pass membrane protein</topology>
    </subcellularLocation>
</comment>
<protein>
    <submittedName>
        <fullName evidence="7">Calcium/sodium antiporter</fullName>
    </submittedName>
</protein>
<evidence type="ECO:0000313" key="8">
    <source>
        <dbReference type="Proteomes" id="UP000449710"/>
    </source>
</evidence>
<comment type="caution">
    <text evidence="7">The sequence shown here is derived from an EMBL/GenBank/DDBJ whole genome shotgun (WGS) entry which is preliminary data.</text>
</comment>
<evidence type="ECO:0000256" key="4">
    <source>
        <dbReference type="ARBA" id="ARBA00023136"/>
    </source>
</evidence>
<feature type="transmembrane region" description="Helical" evidence="5">
    <location>
        <begin position="275"/>
        <end position="297"/>
    </location>
</feature>
<dbReference type="PANTHER" id="PTHR10846:SF8">
    <property type="entry name" value="INNER MEMBRANE PROTEIN YRBG"/>
    <property type="match status" value="1"/>
</dbReference>
<feature type="domain" description="Sodium/calcium exchanger membrane region" evidence="6">
    <location>
        <begin position="5"/>
        <end position="145"/>
    </location>
</feature>
<proteinExistence type="predicted"/>
<dbReference type="EMBL" id="SUMG01000042">
    <property type="protein sequence ID" value="NBG89674.1"/>
    <property type="molecule type" value="Genomic_DNA"/>
</dbReference>
<feature type="transmembrane region" description="Helical" evidence="5">
    <location>
        <begin position="106"/>
        <end position="124"/>
    </location>
</feature>
<evidence type="ECO:0000256" key="2">
    <source>
        <dbReference type="ARBA" id="ARBA00022692"/>
    </source>
</evidence>
<dbReference type="Pfam" id="PF01699">
    <property type="entry name" value="Na_Ca_ex"/>
    <property type="match status" value="2"/>
</dbReference>
<dbReference type="RefSeq" id="WP_160723586.1">
    <property type="nucleotide sequence ID" value="NZ_SUMG01000042.1"/>
</dbReference>
<dbReference type="GO" id="GO:0008273">
    <property type="term" value="F:calcium, potassium:sodium antiporter activity"/>
    <property type="evidence" value="ECO:0007669"/>
    <property type="project" value="TreeGrafter"/>
</dbReference>
<dbReference type="NCBIfam" id="TIGR00367">
    <property type="entry name" value="calcium/sodium antiporter"/>
    <property type="match status" value="1"/>
</dbReference>
<evidence type="ECO:0000256" key="3">
    <source>
        <dbReference type="ARBA" id="ARBA00022989"/>
    </source>
</evidence>
<dbReference type="InterPro" id="IPR044880">
    <property type="entry name" value="NCX_ion-bd_dom_sf"/>
</dbReference>
<evidence type="ECO:0000256" key="5">
    <source>
        <dbReference type="SAM" id="Phobius"/>
    </source>
</evidence>
<evidence type="ECO:0000259" key="6">
    <source>
        <dbReference type="Pfam" id="PF01699"/>
    </source>
</evidence>
<feature type="transmembrane region" description="Helical" evidence="5">
    <location>
        <begin position="73"/>
        <end position="94"/>
    </location>
</feature>
<keyword evidence="3 5" id="KW-1133">Transmembrane helix</keyword>
<organism evidence="7 8">
    <name type="scientific">Isachenkonia alkalipeptolytica</name>
    <dbReference type="NCBI Taxonomy" id="2565777"/>
    <lineage>
        <taxon>Bacteria</taxon>
        <taxon>Bacillati</taxon>
        <taxon>Bacillota</taxon>
        <taxon>Clostridia</taxon>
        <taxon>Eubacteriales</taxon>
        <taxon>Clostridiaceae</taxon>
        <taxon>Isachenkonia</taxon>
    </lineage>
</organism>
<accession>A0AA43XNS5</accession>
<feature type="transmembrane region" description="Helical" evidence="5">
    <location>
        <begin position="251"/>
        <end position="269"/>
    </location>
</feature>
<keyword evidence="2 5" id="KW-0812">Transmembrane</keyword>
<feature type="transmembrane region" description="Helical" evidence="5">
    <location>
        <begin position="179"/>
        <end position="197"/>
    </location>
</feature>
<feature type="transmembrane region" description="Helical" evidence="5">
    <location>
        <begin position="309"/>
        <end position="327"/>
    </location>
</feature>